<keyword evidence="9" id="KW-1185">Reference proteome</keyword>
<comment type="subcellular location">
    <subcellularLocation>
        <location evidence="1 7">Cell membrane</location>
        <topology evidence="1 7">Multi-pass membrane protein</topology>
    </subcellularLocation>
</comment>
<feature type="transmembrane region" description="Helical" evidence="7">
    <location>
        <begin position="102"/>
        <end position="121"/>
    </location>
</feature>
<evidence type="ECO:0000256" key="2">
    <source>
        <dbReference type="ARBA" id="ARBA00022475"/>
    </source>
</evidence>
<comment type="caution">
    <text evidence="8">The sequence shown here is derived from an EMBL/GenBank/DDBJ whole genome shotgun (WGS) entry which is preliminary data.</text>
</comment>
<evidence type="ECO:0000313" key="9">
    <source>
        <dbReference type="Proteomes" id="UP000470213"/>
    </source>
</evidence>
<dbReference type="EMBL" id="JAAAWN010000019">
    <property type="protein sequence ID" value="NDV92220.1"/>
    <property type="molecule type" value="Genomic_DNA"/>
</dbReference>
<evidence type="ECO:0000256" key="3">
    <source>
        <dbReference type="ARBA" id="ARBA00022519"/>
    </source>
</evidence>
<accession>A0A7X5RM67</accession>
<feature type="transmembrane region" description="Helical" evidence="7">
    <location>
        <begin position="40"/>
        <end position="62"/>
    </location>
</feature>
<dbReference type="Pfam" id="PF03631">
    <property type="entry name" value="Virul_fac_BrkB"/>
    <property type="match status" value="1"/>
</dbReference>
<dbReference type="PANTHER" id="PTHR30213">
    <property type="entry name" value="INNER MEMBRANE PROTEIN YHJD"/>
    <property type="match status" value="1"/>
</dbReference>
<dbReference type="Proteomes" id="UP000470213">
    <property type="component" value="Unassembled WGS sequence"/>
</dbReference>
<evidence type="ECO:0000256" key="7">
    <source>
        <dbReference type="HAMAP-Rule" id="MF_00672"/>
    </source>
</evidence>
<evidence type="ECO:0000256" key="4">
    <source>
        <dbReference type="ARBA" id="ARBA00022692"/>
    </source>
</evidence>
<feature type="transmembrane region" description="Helical" evidence="7">
    <location>
        <begin position="142"/>
        <end position="166"/>
    </location>
</feature>
<gene>
    <name evidence="8" type="ORF">GTH32_13650</name>
</gene>
<keyword evidence="4 7" id="KW-0812">Transmembrane</keyword>
<keyword evidence="5 7" id="KW-1133">Transmembrane helix</keyword>
<keyword evidence="2 7" id="KW-1003">Cell membrane</keyword>
<keyword evidence="3" id="KW-0997">Cell inner membrane</keyword>
<feature type="transmembrane region" description="Helical" evidence="7">
    <location>
        <begin position="178"/>
        <end position="201"/>
    </location>
</feature>
<keyword evidence="6 7" id="KW-0472">Membrane</keyword>
<dbReference type="InterPro" id="IPR023679">
    <property type="entry name" value="UPF0761_bac"/>
</dbReference>
<dbReference type="NCBIfam" id="NF002457">
    <property type="entry name" value="PRK01637.1"/>
    <property type="match status" value="1"/>
</dbReference>
<evidence type="ECO:0000256" key="1">
    <source>
        <dbReference type="ARBA" id="ARBA00004651"/>
    </source>
</evidence>
<dbReference type="PANTHER" id="PTHR30213:SF0">
    <property type="entry name" value="UPF0761 MEMBRANE PROTEIN YIHY"/>
    <property type="match status" value="1"/>
</dbReference>
<reference evidence="8 9" key="1">
    <citation type="submission" date="2020-01" db="EMBL/GenBank/DDBJ databases">
        <authorList>
            <person name="Chen J."/>
            <person name="Zhu S."/>
            <person name="Yang J."/>
        </authorList>
    </citation>
    <scope>NUCLEOTIDE SEQUENCE [LARGE SCALE GENOMIC DNA]</scope>
    <source>
        <strain evidence="8 9">345S023</strain>
    </source>
</reference>
<dbReference type="PIRSF" id="PIRSF035875">
    <property type="entry name" value="RNase_BN"/>
    <property type="match status" value="1"/>
</dbReference>
<feature type="transmembrane region" description="Helical" evidence="7">
    <location>
        <begin position="208"/>
        <end position="224"/>
    </location>
</feature>
<organism evidence="8 9">
    <name type="scientific">Alteromonas profundi</name>
    <dbReference type="NCBI Taxonomy" id="2696062"/>
    <lineage>
        <taxon>Bacteria</taxon>
        <taxon>Pseudomonadati</taxon>
        <taxon>Pseudomonadota</taxon>
        <taxon>Gammaproteobacteria</taxon>
        <taxon>Alteromonadales</taxon>
        <taxon>Alteromonadaceae</taxon>
        <taxon>Alteromonas/Salinimonas group</taxon>
        <taxon>Alteromonas</taxon>
    </lineage>
</organism>
<sequence>MDWKRVTAVYRKVSPQVITLYTIFIKRCKEDKITISAGHLAYVTLLSLVPFIMVTFTIMSAFPAFASVRSKLEHFVFSNFVPTASDTVHKYMTDFVGNASEMSAIGILSLLLVALMLISNVDKTLNRIWRTQSDRPIVYTFAIYWMVITLGPMLIGSSVVVSSYLTGLAAFTEEYTPGLGTFLLSLVPSVATLLAFSILYMVVPNRRVYFRHAIFGALMSTIAFELSKKGFALYVTNFPSYELIYGALAVVPILFLWVYLSWVIVLFGAEFTCSLGEAFEHTKAEEEPRKIPVE</sequence>
<evidence type="ECO:0000256" key="5">
    <source>
        <dbReference type="ARBA" id="ARBA00022989"/>
    </source>
</evidence>
<proteinExistence type="inferred from homology"/>
<dbReference type="InterPro" id="IPR017039">
    <property type="entry name" value="Virul_fac_BrkB"/>
</dbReference>
<dbReference type="RefSeq" id="WP_163086659.1">
    <property type="nucleotide sequence ID" value="NZ_JAAAWN010000019.1"/>
</dbReference>
<comment type="similarity">
    <text evidence="7">Belongs to the UPF0761 family.</text>
</comment>
<name>A0A7X5RM67_9ALTE</name>
<evidence type="ECO:0000313" key="8">
    <source>
        <dbReference type="EMBL" id="NDV92220.1"/>
    </source>
</evidence>
<dbReference type="GO" id="GO:0005886">
    <property type="term" value="C:plasma membrane"/>
    <property type="evidence" value="ECO:0007669"/>
    <property type="project" value="UniProtKB-SubCell"/>
</dbReference>
<evidence type="ECO:0000256" key="6">
    <source>
        <dbReference type="ARBA" id="ARBA00023136"/>
    </source>
</evidence>
<dbReference type="AlphaFoldDB" id="A0A7X5RM67"/>
<dbReference type="HAMAP" id="MF_00672">
    <property type="entry name" value="UPF0761"/>
    <property type="match status" value="1"/>
</dbReference>
<dbReference type="NCBIfam" id="TIGR00765">
    <property type="entry name" value="yihY_not_rbn"/>
    <property type="match status" value="1"/>
</dbReference>
<protein>
    <recommendedName>
        <fullName evidence="7">UPF0761 membrane protein GTH32_13650</fullName>
    </recommendedName>
</protein>
<feature type="transmembrane region" description="Helical" evidence="7">
    <location>
        <begin position="244"/>
        <end position="267"/>
    </location>
</feature>